<protein>
    <submittedName>
        <fullName evidence="1">20963_t:CDS:1</fullName>
    </submittedName>
</protein>
<feature type="non-terminal residue" evidence="1">
    <location>
        <position position="1"/>
    </location>
</feature>
<organism evidence="1 2">
    <name type="scientific">Racocetra persica</name>
    <dbReference type="NCBI Taxonomy" id="160502"/>
    <lineage>
        <taxon>Eukaryota</taxon>
        <taxon>Fungi</taxon>
        <taxon>Fungi incertae sedis</taxon>
        <taxon>Mucoromycota</taxon>
        <taxon>Glomeromycotina</taxon>
        <taxon>Glomeromycetes</taxon>
        <taxon>Diversisporales</taxon>
        <taxon>Gigasporaceae</taxon>
        <taxon>Racocetra</taxon>
    </lineage>
</organism>
<sequence>RAAFSMITQQAAKEIGLEIDIPSNSLILSALRKQVRPLDIIKDISVEIARITISISIEI</sequence>
<proteinExistence type="predicted"/>
<comment type="caution">
    <text evidence="1">The sequence shown here is derived from an EMBL/GenBank/DDBJ whole genome shotgun (WGS) entry which is preliminary data.</text>
</comment>
<evidence type="ECO:0000313" key="2">
    <source>
        <dbReference type="Proteomes" id="UP000789920"/>
    </source>
</evidence>
<accession>A0ACA9RQP3</accession>
<feature type="non-terminal residue" evidence="1">
    <location>
        <position position="59"/>
    </location>
</feature>
<name>A0ACA9RQP3_9GLOM</name>
<dbReference type="EMBL" id="CAJVQC010061616">
    <property type="protein sequence ID" value="CAG8801948.1"/>
    <property type="molecule type" value="Genomic_DNA"/>
</dbReference>
<reference evidence="1" key="1">
    <citation type="submission" date="2021-06" db="EMBL/GenBank/DDBJ databases">
        <authorList>
            <person name="Kallberg Y."/>
            <person name="Tangrot J."/>
            <person name="Rosling A."/>
        </authorList>
    </citation>
    <scope>NUCLEOTIDE SEQUENCE</scope>
    <source>
        <strain evidence="1">MA461A</strain>
    </source>
</reference>
<keyword evidence="2" id="KW-1185">Reference proteome</keyword>
<evidence type="ECO:0000313" key="1">
    <source>
        <dbReference type="EMBL" id="CAG8801948.1"/>
    </source>
</evidence>
<gene>
    <name evidence="1" type="ORF">RPERSI_LOCUS21219</name>
</gene>
<dbReference type="Proteomes" id="UP000789920">
    <property type="component" value="Unassembled WGS sequence"/>
</dbReference>